<dbReference type="GO" id="GO:0034194">
    <property type="term" value="P:D-galactonate catabolic process"/>
    <property type="evidence" value="ECO:0007669"/>
    <property type="project" value="InterPro"/>
</dbReference>
<accession>A0A1H7MRQ9</accession>
<gene>
    <name evidence="1" type="ORF">SAMN05661044_02106</name>
</gene>
<dbReference type="Proteomes" id="UP000199421">
    <property type="component" value="Unassembled WGS sequence"/>
</dbReference>
<evidence type="ECO:0000313" key="1">
    <source>
        <dbReference type="EMBL" id="SEL13894.1"/>
    </source>
</evidence>
<dbReference type="InterPro" id="IPR007729">
    <property type="entry name" value="DGOK"/>
</dbReference>
<evidence type="ECO:0000313" key="2">
    <source>
        <dbReference type="Proteomes" id="UP000199421"/>
    </source>
</evidence>
<dbReference type="STRING" id="407022.SAMN05661044_02106"/>
<protein>
    <submittedName>
        <fullName evidence="1">2-dehydro-3-deoxygalactonokinase</fullName>
    </submittedName>
</protein>
<dbReference type="InterPro" id="IPR042258">
    <property type="entry name" value="DGOK_N"/>
</dbReference>
<proteinExistence type="predicted"/>
<dbReference type="CDD" id="cd24012">
    <property type="entry name" value="ASKHA_NBD_KDGal-kinase"/>
    <property type="match status" value="1"/>
</dbReference>
<dbReference type="AlphaFoldDB" id="A0A1H7MRQ9"/>
<dbReference type="RefSeq" id="WP_093323204.1">
    <property type="nucleotide sequence ID" value="NZ_FOAF01000001.1"/>
</dbReference>
<sequence>MDKFLSCDWGTSSFRLRLIRAKDLKIMAEIKNDQGIFETFKSWQQSENPADRTLFYTAIIKDQLKLLGQKLDISLTEIPIILSGMASSSIGLVELPYKELPFTIDGSDLEVNFSNHEENANPLIIISGVRTENDIIRGEETKIVGCAPFLPRGEEEQLLILPGTHPKHIVIKNRRVTDFKTFMTGEFFDLLSTKSILSGSIVDGGDFNDPENRKIFIKAIKVSQTTNLLHTSFMVRTNQVLLNMSKQQNFYYLSGLLIGAELKELKTQTPVYLLGGSSHTSLYTLACEVLGINIAKSLDADQSLIRGQQIILSTFKL</sequence>
<dbReference type="OrthoDB" id="256574at2"/>
<dbReference type="EMBL" id="FOAF01000001">
    <property type="protein sequence ID" value="SEL13894.1"/>
    <property type="molecule type" value="Genomic_DNA"/>
</dbReference>
<dbReference type="InterPro" id="IPR042257">
    <property type="entry name" value="DGOK_C"/>
</dbReference>
<dbReference type="Pfam" id="PF05035">
    <property type="entry name" value="DGOK"/>
    <property type="match status" value="1"/>
</dbReference>
<dbReference type="Gene3D" id="3.30.420.310">
    <property type="entry name" value="2-keto-3-deoxy-galactonokinase, C-terminal domain"/>
    <property type="match status" value="1"/>
</dbReference>
<keyword evidence="1" id="KW-0808">Transferase</keyword>
<keyword evidence="2" id="KW-1185">Reference proteome</keyword>
<dbReference type="Gene3D" id="3.30.420.300">
    <property type="entry name" value="2-keto-3-deoxy-galactonokinase, substrate binding domain"/>
    <property type="match status" value="1"/>
</dbReference>
<reference evidence="2" key="1">
    <citation type="submission" date="2016-10" db="EMBL/GenBank/DDBJ databases">
        <authorList>
            <person name="Varghese N."/>
            <person name="Submissions S."/>
        </authorList>
    </citation>
    <scope>NUCLEOTIDE SEQUENCE [LARGE SCALE GENOMIC DNA]</scope>
    <source>
        <strain evidence="2">DSM 18733</strain>
    </source>
</reference>
<keyword evidence="1" id="KW-0418">Kinase</keyword>
<organism evidence="1 2">
    <name type="scientific">Olivibacter domesticus</name>
    <name type="common">Pseudosphingobacterium domesticum</name>
    <dbReference type="NCBI Taxonomy" id="407022"/>
    <lineage>
        <taxon>Bacteria</taxon>
        <taxon>Pseudomonadati</taxon>
        <taxon>Bacteroidota</taxon>
        <taxon>Sphingobacteriia</taxon>
        <taxon>Sphingobacteriales</taxon>
        <taxon>Sphingobacteriaceae</taxon>
        <taxon>Olivibacter</taxon>
    </lineage>
</organism>
<name>A0A1H7MRQ9_OLID1</name>
<dbReference type="GO" id="GO:0008671">
    <property type="term" value="F:2-dehydro-3-deoxygalactonokinase activity"/>
    <property type="evidence" value="ECO:0007669"/>
    <property type="project" value="InterPro"/>
</dbReference>